<dbReference type="GO" id="GO:0010288">
    <property type="term" value="P:response to lead ion"/>
    <property type="evidence" value="ECO:0007669"/>
    <property type="project" value="TreeGrafter"/>
</dbReference>
<dbReference type="AlphaFoldDB" id="A0A7W9LHR5"/>
<name>A0A7W9LHR5_9ACTN</name>
<dbReference type="InterPro" id="IPR052543">
    <property type="entry name" value="HTH_Metal-responsive_Reg"/>
</dbReference>
<dbReference type="GO" id="GO:0003677">
    <property type="term" value="F:DNA binding"/>
    <property type="evidence" value="ECO:0007669"/>
    <property type="project" value="UniProtKB-KW"/>
</dbReference>
<gene>
    <name evidence="2" type="ORF">HD596_010939</name>
</gene>
<dbReference type="GO" id="GO:0097063">
    <property type="term" value="F:cadmium ion sensor activity"/>
    <property type="evidence" value="ECO:0007669"/>
    <property type="project" value="TreeGrafter"/>
</dbReference>
<dbReference type="GO" id="GO:0032791">
    <property type="term" value="F:lead ion binding"/>
    <property type="evidence" value="ECO:0007669"/>
    <property type="project" value="TreeGrafter"/>
</dbReference>
<reference evidence="2 3" key="1">
    <citation type="submission" date="2020-08" db="EMBL/GenBank/DDBJ databases">
        <title>Sequencing the genomes of 1000 actinobacteria strains.</title>
        <authorList>
            <person name="Klenk H.-P."/>
        </authorList>
    </citation>
    <scope>NUCLEOTIDE SEQUENCE [LARGE SCALE GENOMIC DNA]</scope>
    <source>
        <strain evidence="2 3">DSM 45507</strain>
    </source>
</reference>
<dbReference type="PRINTS" id="PR00778">
    <property type="entry name" value="HTHARSR"/>
</dbReference>
<dbReference type="Pfam" id="PF12840">
    <property type="entry name" value="HTH_20"/>
    <property type="match status" value="1"/>
</dbReference>
<accession>A0A7W9LHR5</accession>
<evidence type="ECO:0000313" key="3">
    <source>
        <dbReference type="Proteomes" id="UP000579153"/>
    </source>
</evidence>
<dbReference type="InterPro" id="IPR001845">
    <property type="entry name" value="HTH_ArsR_DNA-bd_dom"/>
</dbReference>
<dbReference type="EMBL" id="JACHMB010000001">
    <property type="protein sequence ID" value="MBB5784183.1"/>
    <property type="molecule type" value="Genomic_DNA"/>
</dbReference>
<evidence type="ECO:0000313" key="2">
    <source>
        <dbReference type="EMBL" id="MBB5784183.1"/>
    </source>
</evidence>
<organism evidence="2 3">
    <name type="scientific">Nonomuraea jabiensis</name>
    <dbReference type="NCBI Taxonomy" id="882448"/>
    <lineage>
        <taxon>Bacteria</taxon>
        <taxon>Bacillati</taxon>
        <taxon>Actinomycetota</taxon>
        <taxon>Actinomycetes</taxon>
        <taxon>Streptosporangiales</taxon>
        <taxon>Streptosporangiaceae</taxon>
        <taxon>Nonomuraea</taxon>
    </lineage>
</organism>
<dbReference type="InterPro" id="IPR036390">
    <property type="entry name" value="WH_DNA-bd_sf"/>
</dbReference>
<dbReference type="GO" id="GO:0003700">
    <property type="term" value="F:DNA-binding transcription factor activity"/>
    <property type="evidence" value="ECO:0007669"/>
    <property type="project" value="InterPro"/>
</dbReference>
<protein>
    <submittedName>
        <fullName evidence="2">DNA-binding transcriptional ArsR family regulator</fullName>
    </submittedName>
</protein>
<dbReference type="PROSITE" id="PS50987">
    <property type="entry name" value="HTH_ARSR_2"/>
    <property type="match status" value="1"/>
</dbReference>
<keyword evidence="3" id="KW-1185">Reference proteome</keyword>
<evidence type="ECO:0000259" key="1">
    <source>
        <dbReference type="PROSITE" id="PS50987"/>
    </source>
</evidence>
<dbReference type="PANTHER" id="PTHR39168">
    <property type="entry name" value="TRANSCRIPTIONAL REGULATOR-RELATED"/>
    <property type="match status" value="1"/>
</dbReference>
<feature type="domain" description="HTH arsR-type" evidence="1">
    <location>
        <begin position="4"/>
        <end position="97"/>
    </location>
</feature>
<dbReference type="GO" id="GO:0046686">
    <property type="term" value="P:response to cadmium ion"/>
    <property type="evidence" value="ECO:0007669"/>
    <property type="project" value="TreeGrafter"/>
</dbReference>
<dbReference type="CDD" id="cd00090">
    <property type="entry name" value="HTH_ARSR"/>
    <property type="match status" value="1"/>
</dbReference>
<dbReference type="RefSeq" id="WP_185077170.1">
    <property type="nucleotide sequence ID" value="NZ_JACHMB010000001.1"/>
</dbReference>
<proteinExistence type="predicted"/>
<dbReference type="SMART" id="SM00418">
    <property type="entry name" value="HTH_ARSR"/>
    <property type="match status" value="1"/>
</dbReference>
<dbReference type="PANTHER" id="PTHR39168:SF1">
    <property type="entry name" value="TRANSCRIPTIONAL REGULATORY PROTEIN"/>
    <property type="match status" value="1"/>
</dbReference>
<dbReference type="InterPro" id="IPR011991">
    <property type="entry name" value="ArsR-like_HTH"/>
</dbReference>
<dbReference type="InterPro" id="IPR036388">
    <property type="entry name" value="WH-like_DNA-bd_sf"/>
</dbReference>
<dbReference type="Gene3D" id="1.10.10.10">
    <property type="entry name" value="Winged helix-like DNA-binding domain superfamily/Winged helix DNA-binding domain"/>
    <property type="match status" value="1"/>
</dbReference>
<dbReference type="Proteomes" id="UP000579153">
    <property type="component" value="Unassembled WGS sequence"/>
</dbReference>
<dbReference type="SUPFAM" id="SSF46785">
    <property type="entry name" value="Winged helix' DNA-binding domain"/>
    <property type="match status" value="1"/>
</dbReference>
<keyword evidence="2" id="KW-0238">DNA-binding</keyword>
<dbReference type="NCBIfam" id="NF033788">
    <property type="entry name" value="HTH_metalloreg"/>
    <property type="match status" value="1"/>
</dbReference>
<sequence>MEYIARDADIAPVAALIADPTRAAMLTALLDGRALAAGELARVAGVSAATASAHLSRLLDGRLVDVVRQGRHRYYRLAGHDVAEVLEVLARVSARPPVRSLRQSRQARMLEEARTCYDHLAGRAGVGLLDRLTEGGYYAAQDLTEAGERLLAGIGVDVDGARRSRRRFAPECLDWTERRSHLGGALGAAITEVLFERDWYRRGKVPRAVLLTDEGREGLAALFPSKELTSVTPVT</sequence>
<comment type="caution">
    <text evidence="2">The sequence shown here is derived from an EMBL/GenBank/DDBJ whole genome shotgun (WGS) entry which is preliminary data.</text>
</comment>